<feature type="signal peptide" evidence="1">
    <location>
        <begin position="1"/>
        <end position="17"/>
    </location>
</feature>
<evidence type="ECO:0000313" key="2">
    <source>
        <dbReference type="EMBL" id="WSD12784.1"/>
    </source>
</evidence>
<organism evidence="2 3">
    <name type="scientific">Streptomyces phaeochromogenes</name>
    <dbReference type="NCBI Taxonomy" id="1923"/>
    <lineage>
        <taxon>Bacteria</taxon>
        <taxon>Bacillati</taxon>
        <taxon>Actinomycetota</taxon>
        <taxon>Actinomycetes</taxon>
        <taxon>Kitasatosporales</taxon>
        <taxon>Streptomycetaceae</taxon>
        <taxon>Streptomyces</taxon>
        <taxon>Streptomyces phaeochromogenes group</taxon>
    </lineage>
</organism>
<gene>
    <name evidence="2" type="ORF">OHB35_05800</name>
</gene>
<sequence>MRALVSRGLLLPPLVCAALVCGPVATATAVSDVSTGSVGSPVAVAPLSADVADVTVERIHALEAADHGNVLTPLLDALTPLADRGDGPLDAAEAAEHGKAVTEATASVEERLETMEGPAAQAAADPVSDAVAGLQESLGGLLSALTSLDVGGVVAEVPKVLSNVIGVLTGLLGGGLPALPSVPAPTE</sequence>
<evidence type="ECO:0000313" key="3">
    <source>
        <dbReference type="Proteomes" id="UP001340816"/>
    </source>
</evidence>
<name>A0ABZ1H6A1_STRPH</name>
<dbReference type="EMBL" id="CP109135">
    <property type="protein sequence ID" value="WSD12784.1"/>
    <property type="molecule type" value="Genomic_DNA"/>
</dbReference>
<keyword evidence="1" id="KW-0732">Signal</keyword>
<dbReference type="RefSeq" id="WP_326758044.1">
    <property type="nucleotide sequence ID" value="NZ_CP109135.1"/>
</dbReference>
<proteinExistence type="predicted"/>
<evidence type="ECO:0000256" key="1">
    <source>
        <dbReference type="SAM" id="SignalP"/>
    </source>
</evidence>
<feature type="chain" id="PRO_5046016915" description="Secreted protein" evidence="1">
    <location>
        <begin position="18"/>
        <end position="187"/>
    </location>
</feature>
<keyword evidence="3" id="KW-1185">Reference proteome</keyword>
<reference evidence="2 3" key="1">
    <citation type="submission" date="2022-10" db="EMBL/GenBank/DDBJ databases">
        <title>The complete genomes of actinobacterial strains from the NBC collection.</title>
        <authorList>
            <person name="Joergensen T.S."/>
            <person name="Alvarez Arevalo M."/>
            <person name="Sterndorff E.B."/>
            <person name="Faurdal D."/>
            <person name="Vuksanovic O."/>
            <person name="Mourched A.-S."/>
            <person name="Charusanti P."/>
            <person name="Shaw S."/>
            <person name="Blin K."/>
            <person name="Weber T."/>
        </authorList>
    </citation>
    <scope>NUCLEOTIDE SEQUENCE [LARGE SCALE GENOMIC DNA]</scope>
    <source>
        <strain evidence="2 3">NBC 01752</strain>
    </source>
</reference>
<evidence type="ECO:0008006" key="4">
    <source>
        <dbReference type="Google" id="ProtNLM"/>
    </source>
</evidence>
<dbReference type="Proteomes" id="UP001340816">
    <property type="component" value="Chromosome"/>
</dbReference>
<protein>
    <recommendedName>
        <fullName evidence="4">Secreted protein</fullName>
    </recommendedName>
</protein>
<accession>A0ABZ1H6A1</accession>